<dbReference type="Gene3D" id="3.40.50.300">
    <property type="entry name" value="P-loop containing nucleotide triphosphate hydrolases"/>
    <property type="match status" value="1"/>
</dbReference>
<name>A0A9P9ERT7_9HYPO</name>
<accession>A0A9P9ERT7</accession>
<dbReference type="InterPro" id="IPR027417">
    <property type="entry name" value="P-loop_NTPase"/>
</dbReference>
<dbReference type="AlphaFoldDB" id="A0A9P9ERT7"/>
<dbReference type="Pfam" id="PF24883">
    <property type="entry name" value="NPHP3_N"/>
    <property type="match status" value="1"/>
</dbReference>
<proteinExistence type="predicted"/>
<sequence>MIWYQVVNSDGQYGEATGTEYEDIPVSFLGDLEKFNPRRRKEPKSRGRPRVRKQRRRNARGKKRETPSTFSLGDSEVSRSGYFGGRTEESKRIRKRLYLFYVAPENDQLADDADLSPFQSMLWSLVTQVLVWRSRLIGVFLGWLGAIKPDLDRLEKVPGSDQLKMFLRSLLECLGIPVVITVCHIERISDVRDPQSLQFLADLGSNQSGLGVPVHIILSSPENGSMPPEIQKFQALNRNTERSECLNDFKFEGQYLRRDEVSVADEGTNTWIWNHPSFVKWADQPSGILWIEGKAGSGKSVLAKTILQLSTVWGTNRRATLLPQVSDWFYSSRHGDLTRSHMSFLRSILAQLLEQNQDAFSLFVPVYRDKKKENNSWEMGDYERILKTLATHGLPAACIVDALDESELGADVFFRLREHVVELLTGLVDTPSSRLRIIVLSRYTPDIDRSFRRWSKQEGKLSHITLEQENARNIACLVDHGMAVLKKAMDDFDSESDDEMEDLQLGYLPRRIPVRQETTNETFSRMRSFLVTNAQGVILWV</sequence>
<dbReference type="Proteomes" id="UP000717696">
    <property type="component" value="Unassembled WGS sequence"/>
</dbReference>
<keyword evidence="5" id="KW-1185">Reference proteome</keyword>
<comment type="caution">
    <text evidence="4">The sequence shown here is derived from an EMBL/GenBank/DDBJ whole genome shotgun (WGS) entry which is preliminary data.</text>
</comment>
<evidence type="ECO:0000313" key="4">
    <source>
        <dbReference type="EMBL" id="KAH7142801.1"/>
    </source>
</evidence>
<dbReference type="InterPro" id="IPR056884">
    <property type="entry name" value="NPHP3-like_N"/>
</dbReference>
<feature type="compositionally biased region" description="Basic residues" evidence="2">
    <location>
        <begin position="37"/>
        <end position="63"/>
    </location>
</feature>
<reference evidence="4" key="1">
    <citation type="journal article" date="2021" name="Nat. Commun.">
        <title>Genetic determinants of endophytism in the Arabidopsis root mycobiome.</title>
        <authorList>
            <person name="Mesny F."/>
            <person name="Miyauchi S."/>
            <person name="Thiergart T."/>
            <person name="Pickel B."/>
            <person name="Atanasova L."/>
            <person name="Karlsson M."/>
            <person name="Huettel B."/>
            <person name="Barry K.W."/>
            <person name="Haridas S."/>
            <person name="Chen C."/>
            <person name="Bauer D."/>
            <person name="Andreopoulos W."/>
            <person name="Pangilinan J."/>
            <person name="LaButti K."/>
            <person name="Riley R."/>
            <person name="Lipzen A."/>
            <person name="Clum A."/>
            <person name="Drula E."/>
            <person name="Henrissat B."/>
            <person name="Kohler A."/>
            <person name="Grigoriev I.V."/>
            <person name="Martin F.M."/>
            <person name="Hacquard S."/>
        </authorList>
    </citation>
    <scope>NUCLEOTIDE SEQUENCE</scope>
    <source>
        <strain evidence="4">MPI-CAGE-AT-0021</strain>
    </source>
</reference>
<evidence type="ECO:0000256" key="1">
    <source>
        <dbReference type="ARBA" id="ARBA00022737"/>
    </source>
</evidence>
<gene>
    <name evidence="4" type="ORF">B0J13DRAFT_50914</name>
</gene>
<organism evidence="4 5">
    <name type="scientific">Dactylonectria estremocensis</name>
    <dbReference type="NCBI Taxonomy" id="1079267"/>
    <lineage>
        <taxon>Eukaryota</taxon>
        <taxon>Fungi</taxon>
        <taxon>Dikarya</taxon>
        <taxon>Ascomycota</taxon>
        <taxon>Pezizomycotina</taxon>
        <taxon>Sordariomycetes</taxon>
        <taxon>Hypocreomycetidae</taxon>
        <taxon>Hypocreales</taxon>
        <taxon>Nectriaceae</taxon>
        <taxon>Dactylonectria</taxon>
    </lineage>
</organism>
<keyword evidence="1" id="KW-0677">Repeat</keyword>
<evidence type="ECO:0000313" key="5">
    <source>
        <dbReference type="Proteomes" id="UP000717696"/>
    </source>
</evidence>
<protein>
    <recommendedName>
        <fullName evidence="3">Nephrocystin 3-like N-terminal domain-containing protein</fullName>
    </recommendedName>
</protein>
<dbReference type="OrthoDB" id="194358at2759"/>
<evidence type="ECO:0000256" key="2">
    <source>
        <dbReference type="SAM" id="MobiDB-lite"/>
    </source>
</evidence>
<dbReference type="EMBL" id="JAGMUU010000011">
    <property type="protein sequence ID" value="KAH7142801.1"/>
    <property type="molecule type" value="Genomic_DNA"/>
</dbReference>
<feature type="region of interest" description="Disordered" evidence="2">
    <location>
        <begin position="35"/>
        <end position="73"/>
    </location>
</feature>
<dbReference type="PANTHER" id="PTHR10039">
    <property type="entry name" value="AMELOGENIN"/>
    <property type="match status" value="1"/>
</dbReference>
<evidence type="ECO:0000259" key="3">
    <source>
        <dbReference type="Pfam" id="PF24883"/>
    </source>
</evidence>
<feature type="domain" description="Nephrocystin 3-like N-terminal" evidence="3">
    <location>
        <begin position="267"/>
        <end position="442"/>
    </location>
</feature>
<dbReference type="SUPFAM" id="SSF52540">
    <property type="entry name" value="P-loop containing nucleoside triphosphate hydrolases"/>
    <property type="match status" value="1"/>
</dbReference>
<dbReference type="PANTHER" id="PTHR10039:SF5">
    <property type="entry name" value="NACHT DOMAIN-CONTAINING PROTEIN"/>
    <property type="match status" value="1"/>
</dbReference>